<feature type="compositionally biased region" description="Basic and acidic residues" evidence="5">
    <location>
        <begin position="76"/>
        <end position="85"/>
    </location>
</feature>
<dbReference type="PANTHER" id="PTHR25462:SF296">
    <property type="entry name" value="MEIOTIC P26, ISOFORM F"/>
    <property type="match status" value="1"/>
</dbReference>
<dbReference type="EMBL" id="JBAMIC010000021">
    <property type="protein sequence ID" value="KAK7092202.1"/>
    <property type="molecule type" value="Genomic_DNA"/>
</dbReference>
<name>A0AAN9ASE5_9CAEN</name>
<dbReference type="Proteomes" id="UP001374579">
    <property type="component" value="Unassembled WGS sequence"/>
</dbReference>
<dbReference type="SUPFAM" id="SSF57845">
    <property type="entry name" value="B-box zinc-binding domain"/>
    <property type="match status" value="1"/>
</dbReference>
<organism evidence="8 9">
    <name type="scientific">Littorina saxatilis</name>
    <dbReference type="NCBI Taxonomy" id="31220"/>
    <lineage>
        <taxon>Eukaryota</taxon>
        <taxon>Metazoa</taxon>
        <taxon>Spiralia</taxon>
        <taxon>Lophotrochozoa</taxon>
        <taxon>Mollusca</taxon>
        <taxon>Gastropoda</taxon>
        <taxon>Caenogastropoda</taxon>
        <taxon>Littorinimorpha</taxon>
        <taxon>Littorinoidea</taxon>
        <taxon>Littorinidae</taxon>
        <taxon>Littorina</taxon>
    </lineage>
</organism>
<evidence type="ECO:0000256" key="1">
    <source>
        <dbReference type="ARBA" id="ARBA00022723"/>
    </source>
</evidence>
<proteinExistence type="predicted"/>
<dbReference type="CDD" id="cd19756">
    <property type="entry name" value="Bbox2"/>
    <property type="match status" value="1"/>
</dbReference>
<feature type="region of interest" description="Disordered" evidence="5">
    <location>
        <begin position="391"/>
        <end position="415"/>
    </location>
</feature>
<dbReference type="InterPro" id="IPR047153">
    <property type="entry name" value="TRIM45/56/19-like"/>
</dbReference>
<dbReference type="PROSITE" id="PS50089">
    <property type="entry name" value="ZF_RING_2"/>
    <property type="match status" value="1"/>
</dbReference>
<keyword evidence="2 4" id="KW-0863">Zinc-finger</keyword>
<keyword evidence="1" id="KW-0479">Metal-binding</keyword>
<dbReference type="GO" id="GO:0008270">
    <property type="term" value="F:zinc ion binding"/>
    <property type="evidence" value="ECO:0007669"/>
    <property type="project" value="UniProtKB-KW"/>
</dbReference>
<feature type="compositionally biased region" description="Polar residues" evidence="5">
    <location>
        <begin position="34"/>
        <end position="68"/>
    </location>
</feature>
<evidence type="ECO:0000256" key="2">
    <source>
        <dbReference type="ARBA" id="ARBA00022771"/>
    </source>
</evidence>
<accession>A0AAN9ASE5</accession>
<dbReference type="InterPro" id="IPR001841">
    <property type="entry name" value="Znf_RING"/>
</dbReference>
<dbReference type="AlphaFoldDB" id="A0AAN9ASE5"/>
<evidence type="ECO:0000259" key="6">
    <source>
        <dbReference type="PROSITE" id="PS50089"/>
    </source>
</evidence>
<protein>
    <submittedName>
        <fullName evidence="8">Uncharacterized protein</fullName>
    </submittedName>
</protein>
<dbReference type="Gene3D" id="3.30.160.60">
    <property type="entry name" value="Classic Zinc Finger"/>
    <property type="match status" value="1"/>
</dbReference>
<dbReference type="InterPro" id="IPR013083">
    <property type="entry name" value="Znf_RING/FYVE/PHD"/>
</dbReference>
<evidence type="ECO:0000256" key="5">
    <source>
        <dbReference type="SAM" id="MobiDB-lite"/>
    </source>
</evidence>
<dbReference type="Pfam" id="PF00643">
    <property type="entry name" value="zf-B_box"/>
    <property type="match status" value="1"/>
</dbReference>
<evidence type="ECO:0000256" key="3">
    <source>
        <dbReference type="ARBA" id="ARBA00022833"/>
    </source>
</evidence>
<dbReference type="InterPro" id="IPR017907">
    <property type="entry name" value="Znf_RING_CS"/>
</dbReference>
<keyword evidence="9" id="KW-1185">Reference proteome</keyword>
<comment type="caution">
    <text evidence="8">The sequence shown here is derived from an EMBL/GenBank/DDBJ whole genome shotgun (WGS) entry which is preliminary data.</text>
</comment>
<dbReference type="PROSITE" id="PS50119">
    <property type="entry name" value="ZF_BBOX"/>
    <property type="match status" value="1"/>
</dbReference>
<dbReference type="SMART" id="SM00184">
    <property type="entry name" value="RING"/>
    <property type="match status" value="1"/>
</dbReference>
<feature type="compositionally biased region" description="Basic and acidic residues" evidence="5">
    <location>
        <begin position="437"/>
        <end position="447"/>
    </location>
</feature>
<dbReference type="Pfam" id="PF13445">
    <property type="entry name" value="zf-RING_UBOX"/>
    <property type="match status" value="1"/>
</dbReference>
<evidence type="ECO:0000259" key="7">
    <source>
        <dbReference type="PROSITE" id="PS50119"/>
    </source>
</evidence>
<feature type="region of interest" description="Disordered" evidence="5">
    <location>
        <begin position="429"/>
        <end position="484"/>
    </location>
</feature>
<feature type="compositionally biased region" description="Basic and acidic residues" evidence="5">
    <location>
        <begin position="459"/>
        <end position="468"/>
    </location>
</feature>
<evidence type="ECO:0000256" key="4">
    <source>
        <dbReference type="PROSITE-ProRule" id="PRU00024"/>
    </source>
</evidence>
<feature type="domain" description="RING-type" evidence="6">
    <location>
        <begin position="159"/>
        <end position="201"/>
    </location>
</feature>
<dbReference type="InterPro" id="IPR027370">
    <property type="entry name" value="Znf-RING_euk"/>
</dbReference>
<gene>
    <name evidence="8" type="ORF">V1264_007990</name>
</gene>
<dbReference type="PROSITE" id="PS00518">
    <property type="entry name" value="ZF_RING_1"/>
    <property type="match status" value="1"/>
</dbReference>
<dbReference type="Gene3D" id="3.30.40.10">
    <property type="entry name" value="Zinc/RING finger domain, C3HC4 (zinc finger)"/>
    <property type="match status" value="1"/>
</dbReference>
<reference evidence="8 9" key="1">
    <citation type="submission" date="2024-02" db="EMBL/GenBank/DDBJ databases">
        <title>Chromosome-scale genome assembly of the rough periwinkle Littorina saxatilis.</title>
        <authorList>
            <person name="De Jode A."/>
            <person name="Faria R."/>
            <person name="Formenti G."/>
            <person name="Sims Y."/>
            <person name="Smith T.P."/>
            <person name="Tracey A."/>
            <person name="Wood J.M.D."/>
            <person name="Zagrodzka Z.B."/>
            <person name="Johannesson K."/>
            <person name="Butlin R.K."/>
            <person name="Leder E.H."/>
        </authorList>
    </citation>
    <scope>NUCLEOTIDE SEQUENCE [LARGE SCALE GENOMIC DNA]</scope>
    <source>
        <strain evidence="8">Snail1</strain>
        <tissue evidence="8">Muscle</tissue>
    </source>
</reference>
<dbReference type="PANTHER" id="PTHR25462">
    <property type="entry name" value="BONUS, ISOFORM C-RELATED"/>
    <property type="match status" value="1"/>
</dbReference>
<feature type="domain" description="B box-type" evidence="7">
    <location>
        <begin position="233"/>
        <end position="274"/>
    </location>
</feature>
<evidence type="ECO:0000313" key="8">
    <source>
        <dbReference type="EMBL" id="KAK7092202.1"/>
    </source>
</evidence>
<keyword evidence="3" id="KW-0862">Zinc</keyword>
<evidence type="ECO:0000313" key="9">
    <source>
        <dbReference type="Proteomes" id="UP001374579"/>
    </source>
</evidence>
<feature type="compositionally biased region" description="Polar residues" evidence="5">
    <location>
        <begin position="1"/>
        <end position="12"/>
    </location>
</feature>
<feature type="compositionally biased region" description="Basic and acidic residues" evidence="5">
    <location>
        <begin position="391"/>
        <end position="403"/>
    </location>
</feature>
<dbReference type="InterPro" id="IPR000315">
    <property type="entry name" value="Znf_B-box"/>
</dbReference>
<dbReference type="SMART" id="SM00336">
    <property type="entry name" value="BBOX"/>
    <property type="match status" value="1"/>
</dbReference>
<sequence>MTSRQDPSQPTSDGEEERGRGTPQGRRKDRVRSDTNMDSATNGSRAMSRQTSDRALTSRSLSLQSEAVSMTAVASRENDPGKTEDPMQPSTSVQSAHARLGEHPHVVNSSSKSSQAASLASRKLSHIGSGIIQKIRDRDLKCVAVKTDSNAAEVKGLTCAVCLEVYNNPKFLPCHHTYCAACIEDLSRRRPGKPMKCPTCRKEVVLPSGGVSALQNNFYIRPEDLEKAQRGIVDSSKCLSHPKQELDLYCTDCEQVVCFKCVMTKHKDHSMQDLVDAAAEASDVIPAHSKVLDAVIAEVSDHAEKQKKEQKYLEMKMDKIRKNLQNRHDTIVAAAQKFLQESLEAVDKVMEDVTEAVVKDAKFAQSYMASLNRLQKNIEIAIKTKAKARPEGRCAERGARREGAAPLHAQGGDGQVHLEVSWQGEGRVRGAAARSVQDVRQRPDRRFLPQAGQLPGRPCRREAGDDSVRVTLQVPADPRVHAEV</sequence>
<dbReference type="SUPFAM" id="SSF57850">
    <property type="entry name" value="RING/U-box"/>
    <property type="match status" value="1"/>
</dbReference>
<feature type="region of interest" description="Disordered" evidence="5">
    <location>
        <begin position="1"/>
        <end position="97"/>
    </location>
</feature>